<keyword evidence="2" id="KW-1185">Reference proteome</keyword>
<reference evidence="1 2" key="1">
    <citation type="submission" date="2019-04" db="EMBL/GenBank/DDBJ databases">
        <title>Comparative genomics and transcriptomics to analyze fruiting body development in filamentous ascomycetes.</title>
        <authorList>
            <consortium name="DOE Joint Genome Institute"/>
            <person name="Lutkenhaus R."/>
            <person name="Traeger S."/>
            <person name="Breuer J."/>
            <person name="Kuo A."/>
            <person name="Lipzen A."/>
            <person name="Pangilinan J."/>
            <person name="Dilworth D."/>
            <person name="Sandor L."/>
            <person name="Poggeler S."/>
            <person name="Barry K."/>
            <person name="Grigoriev I.V."/>
            <person name="Nowrousian M."/>
        </authorList>
    </citation>
    <scope>NUCLEOTIDE SEQUENCE [LARGE SCALE GENOMIC DNA]</scope>
    <source>
        <strain evidence="1 2">CBS 389.68</strain>
    </source>
</reference>
<evidence type="ECO:0000313" key="1">
    <source>
        <dbReference type="EMBL" id="TGZ78476.1"/>
    </source>
</evidence>
<dbReference type="Proteomes" id="UP000298138">
    <property type="component" value="Unassembled WGS sequence"/>
</dbReference>
<accession>A0A4S2MMX4</accession>
<evidence type="ECO:0000313" key="2">
    <source>
        <dbReference type="Proteomes" id="UP000298138"/>
    </source>
</evidence>
<dbReference type="AlphaFoldDB" id="A0A4S2MMX4"/>
<gene>
    <name evidence="1" type="ORF">EX30DRAFT_373844</name>
</gene>
<dbReference type="InParanoid" id="A0A4S2MMX4"/>
<proteinExistence type="predicted"/>
<name>A0A4S2MMX4_9PEZI</name>
<protein>
    <submittedName>
        <fullName evidence="1">Uncharacterized protein</fullName>
    </submittedName>
</protein>
<dbReference type="EMBL" id="ML220141">
    <property type="protein sequence ID" value="TGZ78476.1"/>
    <property type="molecule type" value="Genomic_DNA"/>
</dbReference>
<organism evidence="1 2">
    <name type="scientific">Ascodesmis nigricans</name>
    <dbReference type="NCBI Taxonomy" id="341454"/>
    <lineage>
        <taxon>Eukaryota</taxon>
        <taxon>Fungi</taxon>
        <taxon>Dikarya</taxon>
        <taxon>Ascomycota</taxon>
        <taxon>Pezizomycotina</taxon>
        <taxon>Pezizomycetes</taxon>
        <taxon>Pezizales</taxon>
        <taxon>Ascodesmidaceae</taxon>
        <taxon>Ascodesmis</taxon>
    </lineage>
</organism>
<sequence length="392" mass="45109">MEDMENGLSTCASCLTKLQPNPTFLSNLFVHRFLDKCQEPETFSALYRPNVYYVCDPYPQESIGLDSNFRCTAHRGDISVAWALGCVVNHSGGPEFTREMEEVDVGWRDVFKCTYLDNEEFLGMMWVMRRKQLEGFKGKVTVVGSEGKSAEEQGGHAFLGLMEAWKEELLHRWQVVIPRDLTPLRPSPRPNRVYFILLPNLCPFPLACLESLLHTLTHPKEPISNIPLFIYDLAKFHPIRVPRLHLVLKLLICWLTLESELNSIEHSYTLLLTSRRNHILRKMRTIYSNLLFLGTWDPSLIDDIQMRGFNDLRSDIRRDVRQYRLLNMEAMVVKMATWKMRSALRGAAFTFASMVEGPGRLSLTLVQWLLNMKGPMIAFVGGSVYRDCGNED</sequence>